<dbReference type="EMBL" id="CAAJGR010000109">
    <property type="protein sequence ID" value="VHO04585.1"/>
    <property type="molecule type" value="Genomic_DNA"/>
</dbReference>
<name>A0A486XQI4_9GAMM</name>
<evidence type="ECO:0000313" key="1">
    <source>
        <dbReference type="EMBL" id="VHO04585.1"/>
    </source>
</evidence>
<accession>A0A486XQI4</accession>
<protein>
    <submittedName>
        <fullName evidence="1">Uncharacterized protein</fullName>
    </submittedName>
</protein>
<organism evidence="1">
    <name type="scientific">Rheinheimera sp. BAL341</name>
    <dbReference type="NCBI Taxonomy" id="1708203"/>
    <lineage>
        <taxon>Bacteria</taxon>
        <taxon>Pseudomonadati</taxon>
        <taxon>Pseudomonadota</taxon>
        <taxon>Gammaproteobacteria</taxon>
        <taxon>Chromatiales</taxon>
        <taxon>Chromatiaceae</taxon>
        <taxon>Rheinheimera</taxon>
    </lineage>
</organism>
<proteinExistence type="predicted"/>
<gene>
    <name evidence="1" type="ORF">BAL341_1989</name>
</gene>
<dbReference type="AlphaFoldDB" id="A0A486XQI4"/>
<reference evidence="1" key="1">
    <citation type="submission" date="2019-04" db="EMBL/GenBank/DDBJ databases">
        <authorList>
            <person name="Brambilla D."/>
        </authorList>
    </citation>
    <scope>NUCLEOTIDE SEQUENCE</scope>
    <source>
        <strain evidence="1">BAL1</strain>
    </source>
</reference>
<sequence>MVAELTIDNGIVKPSSYLCSIAKGIIAIRRDLSEIIIQAPVL</sequence>